<accession>A0AA51RVY3</accession>
<name>A0AA51RVY3_9GAMM</name>
<dbReference type="PANTHER" id="PTHR43135">
    <property type="entry name" value="ALPHA-D-RIBOSE 1-METHYLPHOSPHONATE 5-TRIPHOSPHATE DIPHOSPHATASE"/>
    <property type="match status" value="1"/>
</dbReference>
<keyword evidence="1" id="KW-0732">Signal</keyword>
<dbReference type="SUPFAM" id="SSF51556">
    <property type="entry name" value="Metallo-dependent hydrolases"/>
    <property type="match status" value="1"/>
</dbReference>
<evidence type="ECO:0000313" key="4">
    <source>
        <dbReference type="Proteomes" id="UP001239782"/>
    </source>
</evidence>
<dbReference type="RefSeq" id="WP_309203856.1">
    <property type="nucleotide sequence ID" value="NZ_CP133548.1"/>
</dbReference>
<dbReference type="InterPro" id="IPR006680">
    <property type="entry name" value="Amidohydro-rel"/>
</dbReference>
<dbReference type="InterPro" id="IPR032466">
    <property type="entry name" value="Metal_Hydrolase"/>
</dbReference>
<gene>
    <name evidence="3" type="ORF">Q9312_06915</name>
</gene>
<dbReference type="Gene3D" id="2.30.40.10">
    <property type="entry name" value="Urease, subunit C, domain 1"/>
    <property type="match status" value="1"/>
</dbReference>
<dbReference type="InterPro" id="IPR051781">
    <property type="entry name" value="Metallo-dep_Hydrolase"/>
</dbReference>
<evidence type="ECO:0000313" key="3">
    <source>
        <dbReference type="EMBL" id="WMS88638.1"/>
    </source>
</evidence>
<protein>
    <submittedName>
        <fullName evidence="3">Amidohydrolase family protein</fullName>
    </submittedName>
</protein>
<organism evidence="3 4">
    <name type="scientific">Pleionea litopenaei</name>
    <dbReference type="NCBI Taxonomy" id="3070815"/>
    <lineage>
        <taxon>Bacteria</taxon>
        <taxon>Pseudomonadati</taxon>
        <taxon>Pseudomonadota</taxon>
        <taxon>Gammaproteobacteria</taxon>
        <taxon>Oceanospirillales</taxon>
        <taxon>Pleioneaceae</taxon>
        <taxon>Pleionea</taxon>
    </lineage>
</organism>
<proteinExistence type="predicted"/>
<reference evidence="3 4" key="1">
    <citation type="submission" date="2023-08" db="EMBL/GenBank/DDBJ databases">
        <title>Pleionea litopenaei sp. nov., isolated from stomach of juvenile Litopenaeus vannamei.</title>
        <authorList>
            <person name="Rho A.M."/>
            <person name="Hwang C.Y."/>
        </authorList>
    </citation>
    <scope>NUCLEOTIDE SEQUENCE [LARGE SCALE GENOMIC DNA]</scope>
    <source>
        <strain evidence="3 4">HL-JVS1</strain>
    </source>
</reference>
<dbReference type="EMBL" id="CP133548">
    <property type="protein sequence ID" value="WMS88638.1"/>
    <property type="molecule type" value="Genomic_DNA"/>
</dbReference>
<dbReference type="AlphaFoldDB" id="A0AA51RVY3"/>
<dbReference type="SUPFAM" id="SSF51338">
    <property type="entry name" value="Composite domain of metallo-dependent hydrolases"/>
    <property type="match status" value="1"/>
</dbReference>
<dbReference type="KEGG" id="plei:Q9312_06915"/>
<evidence type="ECO:0000256" key="1">
    <source>
        <dbReference type="SAM" id="SignalP"/>
    </source>
</evidence>
<dbReference type="GO" id="GO:0016810">
    <property type="term" value="F:hydrolase activity, acting on carbon-nitrogen (but not peptide) bonds"/>
    <property type="evidence" value="ECO:0007669"/>
    <property type="project" value="InterPro"/>
</dbReference>
<dbReference type="InterPro" id="IPR011059">
    <property type="entry name" value="Metal-dep_hydrolase_composite"/>
</dbReference>
<dbReference type="Pfam" id="PF01979">
    <property type="entry name" value="Amidohydro_1"/>
    <property type="match status" value="1"/>
</dbReference>
<dbReference type="PANTHER" id="PTHR43135:SF3">
    <property type="entry name" value="ALPHA-D-RIBOSE 1-METHYLPHOSPHONATE 5-TRIPHOSPHATE DIPHOSPHATASE"/>
    <property type="match status" value="1"/>
</dbReference>
<feature type="signal peptide" evidence="1">
    <location>
        <begin position="1"/>
        <end position="24"/>
    </location>
</feature>
<dbReference type="Gene3D" id="3.20.20.140">
    <property type="entry name" value="Metal-dependent hydrolases"/>
    <property type="match status" value="1"/>
</dbReference>
<sequence>MNLINSMKRPVLAFSAAMSVSLFAHDLVPGDTTEQPLFIQNATVHTVTKGTHENYDIVIENGKISQLGSNLEAPKNAKVMNANGKHVYPGLIALSTTLGMVEISAVRSTRDMSETGRATPEVKAHIAFNADSEIIPTVRSNGITHAEIAPTGSGLNGQSSLMQLDGWNWQDAIVKSSSGMHLQWPRVGVNKSFWERRSPQKQKEDNDKALASLYELFADLKAYAAARNSNSKTPIDVRWEAMRPVMDGSMPLYIHADDFRQIEQAIAFGKEHQISIVLVGVRDAALALELLKASKVPVIYTSPWGQPSRSDDGYDALYSTPALLEANDIPYALAIEGNWNVRDLPFAAGQSVAHGASKAAALASITIEPARILGVDQRMGSIEVGKDATLVVSEGDIMDHLSHKVTDILIEGRPVDTDNRHKRLYNKYQQKPAK</sequence>
<keyword evidence="4" id="KW-1185">Reference proteome</keyword>
<evidence type="ECO:0000259" key="2">
    <source>
        <dbReference type="Pfam" id="PF01979"/>
    </source>
</evidence>
<feature type="chain" id="PRO_5041438486" evidence="1">
    <location>
        <begin position="25"/>
        <end position="434"/>
    </location>
</feature>
<feature type="domain" description="Amidohydrolase-related" evidence="2">
    <location>
        <begin position="353"/>
        <end position="397"/>
    </location>
</feature>
<dbReference type="Proteomes" id="UP001239782">
    <property type="component" value="Chromosome"/>
</dbReference>